<dbReference type="SMART" id="SM00980">
    <property type="entry name" value="THAP"/>
    <property type="match status" value="1"/>
</dbReference>
<dbReference type="SUPFAM" id="SSF57716">
    <property type="entry name" value="Glucocorticoid receptor-like (DNA-binding domain)"/>
    <property type="match status" value="1"/>
</dbReference>
<evidence type="ECO:0000256" key="1">
    <source>
        <dbReference type="ARBA" id="ARBA00022723"/>
    </source>
</evidence>
<evidence type="ECO:0000256" key="4">
    <source>
        <dbReference type="ARBA" id="ARBA00023125"/>
    </source>
</evidence>
<evidence type="ECO:0000313" key="7">
    <source>
        <dbReference type="EMBL" id="CAL1681151.1"/>
    </source>
</evidence>
<dbReference type="PROSITE" id="PS50950">
    <property type="entry name" value="ZF_THAP"/>
    <property type="match status" value="1"/>
</dbReference>
<accession>A0AAV2NP76</accession>
<keyword evidence="2 5" id="KW-0863">Zinc-finger</keyword>
<reference evidence="7" key="1">
    <citation type="submission" date="2024-04" db="EMBL/GenBank/DDBJ databases">
        <authorList>
            <consortium name="Molecular Ecology Group"/>
        </authorList>
    </citation>
    <scope>NUCLEOTIDE SEQUENCE</scope>
</reference>
<sequence length="235" mass="27518">MNAKGGNCCAFTMCSNIGGRTENISFFRFPKDIERSKLWVEACGRQDLMKKTSEELYKNYRVCALHFSQKMFLNDLQNRLQSNAVPIREHNMQEDITPCNITPNQCNDQERLELPLESDILLLDHVVDHVEANTSNYIPNIEEKESKETQTDSTLSRNSPHKKLKFKKRNATLRKKIYKLQKKINTNIINTKNKIETQECIEQYFNLTDKFLPAPIAEFVKTQVRLHQQEKKELH</sequence>
<feature type="domain" description="THAP-type" evidence="6">
    <location>
        <begin position="1"/>
        <end position="89"/>
    </location>
</feature>
<name>A0AAV2NP76_9HYME</name>
<gene>
    <name evidence="7" type="ORF">LPLAT_LOCUS7284</name>
</gene>
<proteinExistence type="predicted"/>
<dbReference type="PANTHER" id="PTHR46600:SF11">
    <property type="entry name" value="THAP DOMAIN-CONTAINING PROTEIN 10"/>
    <property type="match status" value="1"/>
</dbReference>
<dbReference type="GO" id="GO:0043565">
    <property type="term" value="F:sequence-specific DNA binding"/>
    <property type="evidence" value="ECO:0007669"/>
    <property type="project" value="InterPro"/>
</dbReference>
<evidence type="ECO:0000256" key="2">
    <source>
        <dbReference type="ARBA" id="ARBA00022771"/>
    </source>
</evidence>
<dbReference type="Proteomes" id="UP001497644">
    <property type="component" value="Chromosome 3"/>
</dbReference>
<dbReference type="InterPro" id="IPR006612">
    <property type="entry name" value="THAP_Znf"/>
</dbReference>
<dbReference type="EMBL" id="OZ034826">
    <property type="protein sequence ID" value="CAL1681151.1"/>
    <property type="molecule type" value="Genomic_DNA"/>
</dbReference>
<dbReference type="PANTHER" id="PTHR46600">
    <property type="entry name" value="THAP DOMAIN-CONTAINING"/>
    <property type="match status" value="1"/>
</dbReference>
<evidence type="ECO:0000259" key="6">
    <source>
        <dbReference type="PROSITE" id="PS50950"/>
    </source>
</evidence>
<dbReference type="Pfam" id="PF05485">
    <property type="entry name" value="THAP"/>
    <property type="match status" value="1"/>
</dbReference>
<dbReference type="AlphaFoldDB" id="A0AAV2NP76"/>
<evidence type="ECO:0000256" key="5">
    <source>
        <dbReference type="PROSITE-ProRule" id="PRU00309"/>
    </source>
</evidence>
<dbReference type="InterPro" id="IPR038441">
    <property type="entry name" value="THAP_Znf_sf"/>
</dbReference>
<protein>
    <recommendedName>
        <fullName evidence="6">THAP-type domain-containing protein</fullName>
    </recommendedName>
</protein>
<evidence type="ECO:0000313" key="8">
    <source>
        <dbReference type="Proteomes" id="UP001497644"/>
    </source>
</evidence>
<dbReference type="InterPro" id="IPR026516">
    <property type="entry name" value="THAP1/10"/>
</dbReference>
<evidence type="ECO:0000256" key="3">
    <source>
        <dbReference type="ARBA" id="ARBA00022833"/>
    </source>
</evidence>
<keyword evidence="3" id="KW-0862">Zinc</keyword>
<organism evidence="7 8">
    <name type="scientific">Lasius platythorax</name>
    <dbReference type="NCBI Taxonomy" id="488582"/>
    <lineage>
        <taxon>Eukaryota</taxon>
        <taxon>Metazoa</taxon>
        <taxon>Ecdysozoa</taxon>
        <taxon>Arthropoda</taxon>
        <taxon>Hexapoda</taxon>
        <taxon>Insecta</taxon>
        <taxon>Pterygota</taxon>
        <taxon>Neoptera</taxon>
        <taxon>Endopterygota</taxon>
        <taxon>Hymenoptera</taxon>
        <taxon>Apocrita</taxon>
        <taxon>Aculeata</taxon>
        <taxon>Formicoidea</taxon>
        <taxon>Formicidae</taxon>
        <taxon>Formicinae</taxon>
        <taxon>Lasius</taxon>
        <taxon>Lasius</taxon>
    </lineage>
</organism>
<dbReference type="SMART" id="SM00692">
    <property type="entry name" value="DM3"/>
    <property type="match status" value="1"/>
</dbReference>
<keyword evidence="1" id="KW-0479">Metal-binding</keyword>
<dbReference type="Gene3D" id="6.20.210.20">
    <property type="entry name" value="THAP domain"/>
    <property type="match status" value="1"/>
</dbReference>
<keyword evidence="8" id="KW-1185">Reference proteome</keyword>
<keyword evidence="4 5" id="KW-0238">DNA-binding</keyword>
<dbReference type="GO" id="GO:0008270">
    <property type="term" value="F:zinc ion binding"/>
    <property type="evidence" value="ECO:0007669"/>
    <property type="project" value="UniProtKB-KW"/>
</dbReference>